<feature type="region of interest" description="Disordered" evidence="5">
    <location>
        <begin position="80"/>
        <end position="242"/>
    </location>
</feature>
<evidence type="ECO:0000256" key="5">
    <source>
        <dbReference type="SAM" id="MobiDB-lite"/>
    </source>
</evidence>
<gene>
    <name evidence="8" type="primary">LOC116941077</name>
</gene>
<dbReference type="PANTHER" id="PTHR48038:SF3">
    <property type="entry name" value="SPLICING FACTOR, ARGININE_SERINE-RICH 1-RELATED"/>
    <property type="match status" value="1"/>
</dbReference>
<evidence type="ECO:0000313" key="8">
    <source>
        <dbReference type="RefSeq" id="XP_032807585.1"/>
    </source>
</evidence>
<dbReference type="SMART" id="SM00360">
    <property type="entry name" value="RRM"/>
    <property type="match status" value="1"/>
</dbReference>
<dbReference type="Gene3D" id="3.30.70.330">
    <property type="match status" value="1"/>
</dbReference>
<feature type="compositionally biased region" description="Basic residues" evidence="5">
    <location>
        <begin position="109"/>
        <end position="135"/>
    </location>
</feature>
<reference evidence="8" key="1">
    <citation type="submission" date="2025-08" db="UniProtKB">
        <authorList>
            <consortium name="RefSeq"/>
        </authorList>
    </citation>
    <scope>IDENTIFICATION</scope>
    <source>
        <tissue evidence="8">Sperm</tissue>
    </source>
</reference>
<feature type="compositionally biased region" description="Basic residues" evidence="5">
    <location>
        <begin position="195"/>
        <end position="204"/>
    </location>
</feature>
<evidence type="ECO:0000256" key="4">
    <source>
        <dbReference type="PROSITE-ProRule" id="PRU00176"/>
    </source>
</evidence>
<dbReference type="SUPFAM" id="SSF54928">
    <property type="entry name" value="RNA-binding domain, RBD"/>
    <property type="match status" value="1"/>
</dbReference>
<feature type="domain" description="RRM" evidence="6">
    <location>
        <begin position="11"/>
        <end position="84"/>
    </location>
</feature>
<dbReference type="KEGG" id="pmrn:116941077"/>
<comment type="subcellular location">
    <subcellularLocation>
        <location evidence="1">Nucleus</location>
    </subcellularLocation>
</comment>
<dbReference type="InterPro" id="IPR000504">
    <property type="entry name" value="RRM_dom"/>
</dbReference>
<proteinExistence type="predicted"/>
<accession>A0AAJ7SZE3</accession>
<evidence type="ECO:0000259" key="6">
    <source>
        <dbReference type="PROSITE" id="PS50102"/>
    </source>
</evidence>
<evidence type="ECO:0000313" key="7">
    <source>
        <dbReference type="Proteomes" id="UP001318040"/>
    </source>
</evidence>
<dbReference type="FunFam" id="3.30.70.330:FF:000078">
    <property type="entry name" value="serine/arginine-rich splicing factor 7 isoform X1"/>
    <property type="match status" value="1"/>
</dbReference>
<organism evidence="7 8">
    <name type="scientific">Petromyzon marinus</name>
    <name type="common">Sea lamprey</name>
    <dbReference type="NCBI Taxonomy" id="7757"/>
    <lineage>
        <taxon>Eukaryota</taxon>
        <taxon>Metazoa</taxon>
        <taxon>Chordata</taxon>
        <taxon>Craniata</taxon>
        <taxon>Vertebrata</taxon>
        <taxon>Cyclostomata</taxon>
        <taxon>Hyperoartia</taxon>
        <taxon>Petromyzontiformes</taxon>
        <taxon>Petromyzontidae</taxon>
        <taxon>Petromyzon</taxon>
    </lineage>
</organism>
<dbReference type="InterPro" id="IPR035979">
    <property type="entry name" value="RBD_domain_sf"/>
</dbReference>
<dbReference type="GO" id="GO:0003723">
    <property type="term" value="F:RNA binding"/>
    <property type="evidence" value="ECO:0007669"/>
    <property type="project" value="UniProtKB-UniRule"/>
</dbReference>
<keyword evidence="3" id="KW-0539">Nucleus</keyword>
<evidence type="ECO:0000256" key="2">
    <source>
        <dbReference type="ARBA" id="ARBA00022884"/>
    </source>
</evidence>
<dbReference type="RefSeq" id="XP_032807585.1">
    <property type="nucleotide sequence ID" value="XM_032951694.1"/>
</dbReference>
<sequence length="242" mass="27395">MSARDNGPLDCKVYVGNLGSGATEYDLEKVFSYYGPLRSVWVARNPPGFAFVQFEDARDARDSCRELDGRLVCGSRVRVEMSTGERRQKRGWSAQPPWSRSEYGWKRSPSPRRSPRRSVSPRRSPRRSPSPRRSLRQSPSPRRSLRKSPSPRRSPRRSPSPRRGSKRSSSPRRIPRRSPSPKRSRKLSSGSPKASGRRASKSRSRSVSPRPRKAAEAWRSRSPPTKVANSSSGSRRRSRSPS</sequence>
<dbReference type="Pfam" id="PF00076">
    <property type="entry name" value="RRM_1"/>
    <property type="match status" value="1"/>
</dbReference>
<dbReference type="CDD" id="cd12373">
    <property type="entry name" value="RRM_SRSF3_like"/>
    <property type="match status" value="1"/>
</dbReference>
<dbReference type="GO" id="GO:0005634">
    <property type="term" value="C:nucleus"/>
    <property type="evidence" value="ECO:0007669"/>
    <property type="project" value="UniProtKB-SubCell"/>
</dbReference>
<feature type="compositionally biased region" description="Basic residues" evidence="5">
    <location>
        <begin position="143"/>
        <end position="186"/>
    </location>
</feature>
<dbReference type="Proteomes" id="UP001318040">
    <property type="component" value="Chromosome 1"/>
</dbReference>
<evidence type="ECO:0000256" key="1">
    <source>
        <dbReference type="ARBA" id="ARBA00004123"/>
    </source>
</evidence>
<dbReference type="PROSITE" id="PS50102">
    <property type="entry name" value="RRM"/>
    <property type="match status" value="1"/>
</dbReference>
<dbReference type="PANTHER" id="PTHR48038">
    <property type="entry name" value="RIBONUCLEOPROTEIN RB97D"/>
    <property type="match status" value="1"/>
</dbReference>
<keyword evidence="2 4" id="KW-0694">RNA-binding</keyword>
<evidence type="ECO:0000256" key="3">
    <source>
        <dbReference type="ARBA" id="ARBA00023242"/>
    </source>
</evidence>
<dbReference type="AlphaFoldDB" id="A0AAJ7SZE3"/>
<name>A0AAJ7SZE3_PETMA</name>
<dbReference type="InterPro" id="IPR012677">
    <property type="entry name" value="Nucleotide-bd_a/b_plait_sf"/>
</dbReference>
<dbReference type="GeneID" id="116941077"/>
<protein>
    <submittedName>
        <fullName evidence="8">Serine/arginine-rich splicing factor 3-like</fullName>
    </submittedName>
</protein>
<keyword evidence="7" id="KW-1185">Reference proteome</keyword>